<sequence length="140" mass="15809">MSTRSTASALIPKPSPAMVVDAFRLVVASAREWYTVVAQEATRREEIRAWEKSQLEIIKVQRDFLLTALDKTFDERRENFRRLFDDLDAVLVSDRDDAAARAADLLGAITDLARTSPFKDLKSPALVVQEFLQSGRVIEL</sequence>
<name>A0ABP8DP19_9ACTN</name>
<gene>
    <name evidence="1" type="ORF">GCM10022255_089070</name>
</gene>
<organism evidence="1 2">
    <name type="scientific">Dactylosporangium darangshiense</name>
    <dbReference type="NCBI Taxonomy" id="579108"/>
    <lineage>
        <taxon>Bacteria</taxon>
        <taxon>Bacillati</taxon>
        <taxon>Actinomycetota</taxon>
        <taxon>Actinomycetes</taxon>
        <taxon>Micromonosporales</taxon>
        <taxon>Micromonosporaceae</taxon>
        <taxon>Dactylosporangium</taxon>
    </lineage>
</organism>
<dbReference type="Proteomes" id="UP001500620">
    <property type="component" value="Unassembled WGS sequence"/>
</dbReference>
<dbReference type="EMBL" id="BAABAT010000040">
    <property type="protein sequence ID" value="GAA4260431.1"/>
    <property type="molecule type" value="Genomic_DNA"/>
</dbReference>
<proteinExistence type="predicted"/>
<reference evidence="2" key="1">
    <citation type="journal article" date="2019" name="Int. J. Syst. Evol. Microbiol.">
        <title>The Global Catalogue of Microorganisms (GCM) 10K type strain sequencing project: providing services to taxonomists for standard genome sequencing and annotation.</title>
        <authorList>
            <consortium name="The Broad Institute Genomics Platform"/>
            <consortium name="The Broad Institute Genome Sequencing Center for Infectious Disease"/>
            <person name="Wu L."/>
            <person name="Ma J."/>
        </authorList>
    </citation>
    <scope>NUCLEOTIDE SEQUENCE [LARGE SCALE GENOMIC DNA]</scope>
    <source>
        <strain evidence="2">JCM 17441</strain>
    </source>
</reference>
<evidence type="ECO:0000313" key="1">
    <source>
        <dbReference type="EMBL" id="GAA4260431.1"/>
    </source>
</evidence>
<dbReference type="RefSeq" id="WP_345137342.1">
    <property type="nucleotide sequence ID" value="NZ_BAABAT010000040.1"/>
</dbReference>
<accession>A0ABP8DP19</accession>
<keyword evidence="2" id="KW-1185">Reference proteome</keyword>
<evidence type="ECO:0000313" key="2">
    <source>
        <dbReference type="Proteomes" id="UP001500620"/>
    </source>
</evidence>
<comment type="caution">
    <text evidence="1">The sequence shown here is derived from an EMBL/GenBank/DDBJ whole genome shotgun (WGS) entry which is preliminary data.</text>
</comment>
<protein>
    <submittedName>
        <fullName evidence="1">Uncharacterized protein</fullName>
    </submittedName>
</protein>